<evidence type="ECO:0000256" key="5">
    <source>
        <dbReference type="ARBA" id="ARBA00023136"/>
    </source>
</evidence>
<dbReference type="InterPro" id="IPR011701">
    <property type="entry name" value="MFS"/>
</dbReference>
<comment type="caution">
    <text evidence="8">The sequence shown here is derived from an EMBL/GenBank/DDBJ whole genome shotgun (WGS) entry which is preliminary data.</text>
</comment>
<evidence type="ECO:0000256" key="1">
    <source>
        <dbReference type="ARBA" id="ARBA00004651"/>
    </source>
</evidence>
<dbReference type="InterPro" id="IPR020846">
    <property type="entry name" value="MFS_dom"/>
</dbReference>
<protein>
    <submittedName>
        <fullName evidence="8">MFS transporter</fullName>
    </submittedName>
</protein>
<dbReference type="Proteomes" id="UP000265419">
    <property type="component" value="Unassembled WGS sequence"/>
</dbReference>
<dbReference type="PANTHER" id="PTHR43124">
    <property type="entry name" value="PURINE EFFLUX PUMP PBUE"/>
    <property type="match status" value="1"/>
</dbReference>
<feature type="transmembrane region" description="Helical" evidence="6">
    <location>
        <begin position="229"/>
        <end position="250"/>
    </location>
</feature>
<dbReference type="CDD" id="cd17324">
    <property type="entry name" value="MFS_NepI_like"/>
    <property type="match status" value="1"/>
</dbReference>
<feature type="transmembrane region" description="Helical" evidence="6">
    <location>
        <begin position="358"/>
        <end position="379"/>
    </location>
</feature>
<evidence type="ECO:0000256" key="2">
    <source>
        <dbReference type="ARBA" id="ARBA00022475"/>
    </source>
</evidence>
<dbReference type="AlphaFoldDB" id="A0A399JB04"/>
<reference evidence="8 9" key="1">
    <citation type="submission" date="2018-07" db="EMBL/GenBank/DDBJ databases">
        <title>Arthrobacter sp. nov., isolated from raw cow's milk with high bacterial count.</title>
        <authorList>
            <person name="Hahne J."/>
            <person name="Isele D."/>
            <person name="Lipski A."/>
        </authorList>
    </citation>
    <scope>NUCLEOTIDE SEQUENCE [LARGE SCALE GENOMIC DNA]</scope>
    <source>
        <strain evidence="8 9">JZ R-35</strain>
    </source>
</reference>
<keyword evidence="3 6" id="KW-0812">Transmembrane</keyword>
<proteinExistence type="predicted"/>
<dbReference type="SUPFAM" id="SSF103473">
    <property type="entry name" value="MFS general substrate transporter"/>
    <property type="match status" value="1"/>
</dbReference>
<keyword evidence="2" id="KW-1003">Cell membrane</keyword>
<dbReference type="RefSeq" id="WP_119424106.1">
    <property type="nucleotide sequence ID" value="NZ_QQXK01000008.1"/>
</dbReference>
<sequence>MPRTPFAPKDTVPAPLSRRRAFISLFVLALGGFGIGCTEFASMGLLPNIAQDLLPGFEAHPEVSIAQAGQLISAYALGVVVGAPILATLTARASHTKLALWLLLFFVVGNLASALMPGFTSTLVARFVAGLPHGAYFGVASLLAARIMGPGKQGQGIALALSGLTVANVIGVPVVTLVGQAWGWRSAYMVVAAVFAVTLVAGLLVLPRYAGDPTRHPAKELRAFRGGQLWLMIAVACVGFGGFFAIYSYIAETATRVSGLTSSQLPWLLAVVGIGMTIGNVVGGRLSDLIPRPAMVGGFVVYMVSLAVFPLLAGGSVGVFVGAGLIGLTQASLTPAIQSRLIAASGDAALLGAASNHAAFNVGNSLGAALGGAVIAAGLGYLAPAWVGLALAGLGFALLLLSLGWERRRGSLLATA</sequence>
<organism evidence="8 9">
    <name type="scientific">Galactobacter valiniphilus</name>
    <dbReference type="NCBI Taxonomy" id="2676122"/>
    <lineage>
        <taxon>Bacteria</taxon>
        <taxon>Bacillati</taxon>
        <taxon>Actinomycetota</taxon>
        <taxon>Actinomycetes</taxon>
        <taxon>Micrococcales</taxon>
        <taxon>Micrococcaceae</taxon>
        <taxon>Galactobacter</taxon>
    </lineage>
</organism>
<feature type="transmembrane region" description="Helical" evidence="6">
    <location>
        <begin position="157"/>
        <end position="182"/>
    </location>
</feature>
<feature type="transmembrane region" description="Helical" evidence="6">
    <location>
        <begin position="294"/>
        <end position="313"/>
    </location>
</feature>
<dbReference type="Pfam" id="PF07690">
    <property type="entry name" value="MFS_1"/>
    <property type="match status" value="2"/>
</dbReference>
<dbReference type="EMBL" id="QQXK01000008">
    <property type="protein sequence ID" value="RII42755.1"/>
    <property type="molecule type" value="Genomic_DNA"/>
</dbReference>
<feature type="transmembrane region" description="Helical" evidence="6">
    <location>
        <begin position="98"/>
        <end position="117"/>
    </location>
</feature>
<dbReference type="InterPro" id="IPR036259">
    <property type="entry name" value="MFS_trans_sf"/>
</dbReference>
<evidence type="ECO:0000256" key="3">
    <source>
        <dbReference type="ARBA" id="ARBA00022692"/>
    </source>
</evidence>
<feature type="transmembrane region" description="Helical" evidence="6">
    <location>
        <begin position="265"/>
        <end position="282"/>
    </location>
</feature>
<accession>A0A399JB04</accession>
<comment type="subcellular location">
    <subcellularLocation>
        <location evidence="1">Cell membrane</location>
        <topology evidence="1">Multi-pass membrane protein</topology>
    </subcellularLocation>
</comment>
<evidence type="ECO:0000256" key="4">
    <source>
        <dbReference type="ARBA" id="ARBA00022989"/>
    </source>
</evidence>
<evidence type="ECO:0000313" key="9">
    <source>
        <dbReference type="Proteomes" id="UP000265419"/>
    </source>
</evidence>
<evidence type="ECO:0000259" key="7">
    <source>
        <dbReference type="PROSITE" id="PS50850"/>
    </source>
</evidence>
<keyword evidence="4 6" id="KW-1133">Transmembrane helix</keyword>
<keyword evidence="5 6" id="KW-0472">Membrane</keyword>
<feature type="domain" description="Major facilitator superfamily (MFS) profile" evidence="7">
    <location>
        <begin position="24"/>
        <end position="408"/>
    </location>
</feature>
<feature type="transmembrane region" description="Helical" evidence="6">
    <location>
        <begin position="65"/>
        <end position="86"/>
    </location>
</feature>
<dbReference type="PROSITE" id="PS50850">
    <property type="entry name" value="MFS"/>
    <property type="match status" value="1"/>
</dbReference>
<feature type="transmembrane region" description="Helical" evidence="6">
    <location>
        <begin position="188"/>
        <end position="209"/>
    </location>
</feature>
<gene>
    <name evidence="8" type="ORF">DWB68_05305</name>
</gene>
<dbReference type="Gene3D" id="1.20.1250.20">
    <property type="entry name" value="MFS general substrate transporter like domains"/>
    <property type="match status" value="2"/>
</dbReference>
<name>A0A399JB04_9MICC</name>
<evidence type="ECO:0000256" key="6">
    <source>
        <dbReference type="SAM" id="Phobius"/>
    </source>
</evidence>
<evidence type="ECO:0000313" key="8">
    <source>
        <dbReference type="EMBL" id="RII42755.1"/>
    </source>
</evidence>
<dbReference type="PANTHER" id="PTHR43124:SF3">
    <property type="entry name" value="CHLORAMPHENICOL EFFLUX PUMP RV0191"/>
    <property type="match status" value="1"/>
</dbReference>
<keyword evidence="9" id="KW-1185">Reference proteome</keyword>
<feature type="transmembrane region" description="Helical" evidence="6">
    <location>
        <begin position="123"/>
        <end position="145"/>
    </location>
</feature>
<feature type="transmembrane region" description="Helical" evidence="6">
    <location>
        <begin position="385"/>
        <end position="405"/>
    </location>
</feature>
<feature type="transmembrane region" description="Helical" evidence="6">
    <location>
        <begin position="21"/>
        <end position="45"/>
    </location>
</feature>
<dbReference type="InterPro" id="IPR050189">
    <property type="entry name" value="MFS_Efflux_Transporters"/>
</dbReference>
<dbReference type="GO" id="GO:0022857">
    <property type="term" value="F:transmembrane transporter activity"/>
    <property type="evidence" value="ECO:0007669"/>
    <property type="project" value="InterPro"/>
</dbReference>
<dbReference type="GO" id="GO:0005886">
    <property type="term" value="C:plasma membrane"/>
    <property type="evidence" value="ECO:0007669"/>
    <property type="project" value="UniProtKB-SubCell"/>
</dbReference>